<protein>
    <recommendedName>
        <fullName evidence="3">DUF3887 domain-containing protein</fullName>
    </recommendedName>
</protein>
<proteinExistence type="predicted"/>
<gene>
    <name evidence="1" type="ORF">OO017_06515</name>
</gene>
<reference evidence="1 2" key="1">
    <citation type="submission" date="2022-11" db="EMBL/GenBank/DDBJ databases">
        <title>The characterization of three novel Bacteroidetes species and genomic analysis of their roles in tidal elemental geochemical cycles.</title>
        <authorList>
            <person name="Ma K.-J."/>
        </authorList>
    </citation>
    <scope>NUCLEOTIDE SEQUENCE [LARGE SCALE GENOMIC DNA]</scope>
    <source>
        <strain evidence="1 2">M82</strain>
    </source>
</reference>
<dbReference type="RefSeq" id="WP_266051654.1">
    <property type="nucleotide sequence ID" value="NZ_JAPFQO010000003.1"/>
</dbReference>
<keyword evidence="2" id="KW-1185">Reference proteome</keyword>
<evidence type="ECO:0000313" key="1">
    <source>
        <dbReference type="EMBL" id="MCX2739591.1"/>
    </source>
</evidence>
<sequence length="130" mass="14295">MALATATAALAQDPDSLALQRQAYNQTAGAESMEALALLLHQALQTNNLELLRQHLADKQVYDKMMQLGNVSSVRKAIFGDASATQNAIIIPVQLHLSSDTGLPFQVHFNAARLDGRYYFLPPLRLAEEY</sequence>
<dbReference type="EMBL" id="JAPFQO010000003">
    <property type="protein sequence ID" value="MCX2739591.1"/>
    <property type="molecule type" value="Genomic_DNA"/>
</dbReference>
<evidence type="ECO:0008006" key="3">
    <source>
        <dbReference type="Google" id="ProtNLM"/>
    </source>
</evidence>
<name>A0ABT3RDK5_9BACT</name>
<evidence type="ECO:0000313" key="2">
    <source>
        <dbReference type="Proteomes" id="UP001207228"/>
    </source>
</evidence>
<dbReference type="Proteomes" id="UP001207228">
    <property type="component" value="Unassembled WGS sequence"/>
</dbReference>
<comment type="caution">
    <text evidence="1">The sequence shown here is derived from an EMBL/GenBank/DDBJ whole genome shotgun (WGS) entry which is preliminary data.</text>
</comment>
<organism evidence="1 2">
    <name type="scientific">Pontibacter anaerobius</name>
    <dbReference type="NCBI Taxonomy" id="2993940"/>
    <lineage>
        <taxon>Bacteria</taxon>
        <taxon>Pseudomonadati</taxon>
        <taxon>Bacteroidota</taxon>
        <taxon>Cytophagia</taxon>
        <taxon>Cytophagales</taxon>
        <taxon>Hymenobacteraceae</taxon>
        <taxon>Pontibacter</taxon>
    </lineage>
</organism>
<accession>A0ABT3RDK5</accession>